<dbReference type="InParanoid" id="A0CBL1"/>
<organism evidence="1 2">
    <name type="scientific">Paramecium tetraurelia</name>
    <dbReference type="NCBI Taxonomy" id="5888"/>
    <lineage>
        <taxon>Eukaryota</taxon>
        <taxon>Sar</taxon>
        <taxon>Alveolata</taxon>
        <taxon>Ciliophora</taxon>
        <taxon>Intramacronucleata</taxon>
        <taxon>Oligohymenophorea</taxon>
        <taxon>Peniculida</taxon>
        <taxon>Parameciidae</taxon>
        <taxon>Paramecium</taxon>
    </lineage>
</organism>
<evidence type="ECO:0000313" key="1">
    <source>
        <dbReference type="EMBL" id="CAK68178.1"/>
    </source>
</evidence>
<dbReference type="OMA" id="PFFNQNF"/>
<proteinExistence type="predicted"/>
<sequence>MQYKIKTFRKYNIDRSGTLQITIILDLFKIAYLTPQELKPSTSCEVRRQQNNKKFTTEIENEDNPPTQIIDISKLPNGQFKDRRYMHTDETFFVKMGGKNRDLIAERLRSKQSDRQSPFKFKENPFFNQNFIKQTLRLQKNCSPISSKTIRTSQKKLSFLQVIDIKPVTIKEQQLRRASSFTSAKQKLFKILTEKS</sequence>
<keyword evidence="2" id="KW-1185">Reference proteome</keyword>
<dbReference type="OrthoDB" id="314146at2759"/>
<dbReference type="HOGENOM" id="CLU_1392572_0_0_1"/>
<reference evidence="1 2" key="1">
    <citation type="journal article" date="2006" name="Nature">
        <title>Global trends of whole-genome duplications revealed by the ciliate Paramecium tetraurelia.</title>
        <authorList>
            <consortium name="Genoscope"/>
            <person name="Aury J.-M."/>
            <person name="Jaillon O."/>
            <person name="Duret L."/>
            <person name="Noel B."/>
            <person name="Jubin C."/>
            <person name="Porcel B.M."/>
            <person name="Segurens B."/>
            <person name="Daubin V."/>
            <person name="Anthouard V."/>
            <person name="Aiach N."/>
            <person name="Arnaiz O."/>
            <person name="Billaut A."/>
            <person name="Beisson J."/>
            <person name="Blanc I."/>
            <person name="Bouhouche K."/>
            <person name="Camara F."/>
            <person name="Duharcourt S."/>
            <person name="Guigo R."/>
            <person name="Gogendeau D."/>
            <person name="Katinka M."/>
            <person name="Keller A.-M."/>
            <person name="Kissmehl R."/>
            <person name="Klotz C."/>
            <person name="Koll F."/>
            <person name="Le Moue A."/>
            <person name="Lepere C."/>
            <person name="Malinsky S."/>
            <person name="Nowacki M."/>
            <person name="Nowak J.K."/>
            <person name="Plattner H."/>
            <person name="Poulain J."/>
            <person name="Ruiz F."/>
            <person name="Serrano V."/>
            <person name="Zagulski M."/>
            <person name="Dessen P."/>
            <person name="Betermier M."/>
            <person name="Weissenbach J."/>
            <person name="Scarpelli C."/>
            <person name="Schachter V."/>
            <person name="Sperling L."/>
            <person name="Meyer E."/>
            <person name="Cohen J."/>
            <person name="Wincker P."/>
        </authorList>
    </citation>
    <scope>NUCLEOTIDE SEQUENCE [LARGE SCALE GENOMIC DNA]</scope>
    <source>
        <strain evidence="1 2">Stock d4-2</strain>
    </source>
</reference>
<evidence type="ECO:0008006" key="3">
    <source>
        <dbReference type="Google" id="ProtNLM"/>
    </source>
</evidence>
<dbReference type="KEGG" id="ptm:GSPATT00036961001"/>
<dbReference type="AlphaFoldDB" id="A0CBL1"/>
<name>A0CBL1_PARTE</name>
<dbReference type="Proteomes" id="UP000000600">
    <property type="component" value="Unassembled WGS sequence"/>
</dbReference>
<dbReference type="EMBL" id="CT868057">
    <property type="protein sequence ID" value="CAK68178.1"/>
    <property type="molecule type" value="Genomic_DNA"/>
</dbReference>
<accession>A0CBL1</accession>
<dbReference type="GeneID" id="5021360"/>
<dbReference type="RefSeq" id="XP_001435575.1">
    <property type="nucleotide sequence ID" value="XM_001435538.1"/>
</dbReference>
<gene>
    <name evidence="1" type="ORF">GSPATT00036961001</name>
</gene>
<evidence type="ECO:0000313" key="2">
    <source>
        <dbReference type="Proteomes" id="UP000000600"/>
    </source>
</evidence>
<protein>
    <recommendedName>
        <fullName evidence="3">EF-hand domain-containing protein</fullName>
    </recommendedName>
</protein>